<dbReference type="InterPro" id="IPR003697">
    <property type="entry name" value="Maf-like"/>
</dbReference>
<comment type="cofactor">
    <cofactor evidence="1 3">
        <name>a divalent metal cation</name>
        <dbReference type="ChEBI" id="CHEBI:60240"/>
    </cofactor>
</comment>
<dbReference type="PANTHER" id="PTHR43213">
    <property type="entry name" value="BIFUNCTIONAL DTTP/UTP PYROPHOSPHATASE/METHYLTRANSFERASE PROTEIN-RELATED"/>
    <property type="match status" value="1"/>
</dbReference>
<dbReference type="Proteomes" id="UP000051373">
    <property type="component" value="Unassembled WGS sequence"/>
</dbReference>
<feature type="active site" description="Proton acceptor" evidence="3">
    <location>
        <position position="78"/>
    </location>
</feature>
<dbReference type="Gene3D" id="3.90.950.10">
    <property type="match status" value="1"/>
</dbReference>
<keyword evidence="2 3" id="KW-0378">Hydrolase</keyword>
<gene>
    <name evidence="4" type="ORF">AMJ83_08880</name>
</gene>
<feature type="site" description="Important for substrate specificity" evidence="3">
    <location>
        <position position="163"/>
    </location>
</feature>
<dbReference type="Pfam" id="PF02545">
    <property type="entry name" value="Maf"/>
    <property type="match status" value="1"/>
</dbReference>
<comment type="caution">
    <text evidence="4">The sequence shown here is derived from an EMBL/GenBank/DDBJ whole genome shotgun (WGS) entry which is preliminary data.</text>
</comment>
<dbReference type="GO" id="GO:0005737">
    <property type="term" value="C:cytoplasm"/>
    <property type="evidence" value="ECO:0007669"/>
    <property type="project" value="UniProtKB-SubCell"/>
</dbReference>
<protein>
    <recommendedName>
        <fullName evidence="3">dTTP/UTP pyrophosphatase</fullName>
        <shortName evidence="3">dTTPase/UTPase</shortName>
        <ecNumber evidence="3">3.6.1.9</ecNumber>
    </recommendedName>
    <alternativeName>
        <fullName evidence="3">Nucleoside triphosphate pyrophosphatase</fullName>
    </alternativeName>
    <alternativeName>
        <fullName evidence="3">Nucleotide pyrophosphatase</fullName>
        <shortName evidence="3">Nucleotide PPase</shortName>
    </alternativeName>
</protein>
<evidence type="ECO:0000256" key="1">
    <source>
        <dbReference type="ARBA" id="ARBA00001968"/>
    </source>
</evidence>
<dbReference type="AlphaFoldDB" id="A0A0S8FQL3"/>
<dbReference type="GO" id="GO:0009117">
    <property type="term" value="P:nucleotide metabolic process"/>
    <property type="evidence" value="ECO:0007669"/>
    <property type="project" value="UniProtKB-KW"/>
</dbReference>
<dbReference type="EMBL" id="LJUJ01000021">
    <property type="protein sequence ID" value="KPK62983.1"/>
    <property type="molecule type" value="Genomic_DNA"/>
</dbReference>
<evidence type="ECO:0000256" key="3">
    <source>
        <dbReference type="HAMAP-Rule" id="MF_00528"/>
    </source>
</evidence>
<comment type="catalytic activity">
    <reaction evidence="3">
        <text>UTP + H2O = UMP + diphosphate + H(+)</text>
        <dbReference type="Rhea" id="RHEA:29395"/>
        <dbReference type="ChEBI" id="CHEBI:15377"/>
        <dbReference type="ChEBI" id="CHEBI:15378"/>
        <dbReference type="ChEBI" id="CHEBI:33019"/>
        <dbReference type="ChEBI" id="CHEBI:46398"/>
        <dbReference type="ChEBI" id="CHEBI:57865"/>
        <dbReference type="EC" id="3.6.1.9"/>
    </reaction>
</comment>
<dbReference type="STRING" id="1703779.AMJ83_08880"/>
<dbReference type="NCBIfam" id="TIGR00172">
    <property type="entry name" value="maf"/>
    <property type="match status" value="1"/>
</dbReference>
<comment type="caution">
    <text evidence="3">Lacks conserved residue(s) required for the propagation of feature annotation.</text>
</comment>
<dbReference type="PANTHER" id="PTHR43213:SF5">
    <property type="entry name" value="BIFUNCTIONAL DTTP_UTP PYROPHOSPHATASE_METHYLTRANSFERASE PROTEIN-RELATED"/>
    <property type="match status" value="1"/>
</dbReference>
<dbReference type="SUPFAM" id="SSF52972">
    <property type="entry name" value="ITPase-like"/>
    <property type="match status" value="1"/>
</dbReference>
<accession>A0A0S8FQL3</accession>
<sequence>MRPVKFILASKSPRRKELLKRIIPADQIVVYGSNVSEKRRRDEPVDTFCMRIAEAKVAQVWGAYPGERAEIAAVIGADTVVLFKQEIIGQPEDGQDAIRILKKLSGKTHEVITGVAVFLQSPARFKAFAVKSKVWMRETSEATIKDYVATGEPLDKAGAYAIQGTGRRLVARYEGSLTNIIGLPIEELYEILSSVI</sequence>
<dbReference type="HAMAP" id="MF_00528">
    <property type="entry name" value="Maf"/>
    <property type="match status" value="1"/>
</dbReference>
<dbReference type="GO" id="GO:0036221">
    <property type="term" value="F:UTP diphosphatase activity"/>
    <property type="evidence" value="ECO:0007669"/>
    <property type="project" value="RHEA"/>
</dbReference>
<comment type="function">
    <text evidence="3">Nucleoside triphosphate pyrophosphatase that hydrolyzes dTTP and UTP. May have a dual role in cell division arrest and in preventing the incorporation of modified nucleotides into cellular nucleic acids.</text>
</comment>
<keyword evidence="3" id="KW-0963">Cytoplasm</keyword>
<comment type="similarity">
    <text evidence="3">Belongs to the Maf family. YhdE subfamily.</text>
</comment>
<dbReference type="CDD" id="cd00555">
    <property type="entry name" value="Maf"/>
    <property type="match status" value="1"/>
</dbReference>
<feature type="site" description="Important for substrate specificity" evidence="3">
    <location>
        <position position="14"/>
    </location>
</feature>
<dbReference type="EC" id="3.6.1.9" evidence="3"/>
<evidence type="ECO:0000313" key="4">
    <source>
        <dbReference type="EMBL" id="KPK62983.1"/>
    </source>
</evidence>
<dbReference type="PIRSF" id="PIRSF006305">
    <property type="entry name" value="Maf"/>
    <property type="match status" value="1"/>
</dbReference>
<dbReference type="InterPro" id="IPR029001">
    <property type="entry name" value="ITPase-like_fam"/>
</dbReference>
<comment type="catalytic activity">
    <reaction evidence="3">
        <text>dTTP + H2O = dTMP + diphosphate + H(+)</text>
        <dbReference type="Rhea" id="RHEA:28534"/>
        <dbReference type="ChEBI" id="CHEBI:15377"/>
        <dbReference type="ChEBI" id="CHEBI:15378"/>
        <dbReference type="ChEBI" id="CHEBI:33019"/>
        <dbReference type="ChEBI" id="CHEBI:37568"/>
        <dbReference type="ChEBI" id="CHEBI:63528"/>
        <dbReference type="EC" id="3.6.1.9"/>
    </reaction>
</comment>
<feature type="site" description="Important for substrate specificity" evidence="3">
    <location>
        <position position="79"/>
    </location>
</feature>
<evidence type="ECO:0000256" key="2">
    <source>
        <dbReference type="ARBA" id="ARBA00022801"/>
    </source>
</evidence>
<comment type="subcellular location">
    <subcellularLocation>
        <location evidence="3">Cytoplasm</location>
    </subcellularLocation>
</comment>
<reference evidence="4 5" key="1">
    <citation type="journal article" date="2015" name="Microbiome">
        <title>Genomic resolution of linkages in carbon, nitrogen, and sulfur cycling among widespread estuary sediment bacteria.</title>
        <authorList>
            <person name="Baker B.J."/>
            <person name="Lazar C.S."/>
            <person name="Teske A.P."/>
            <person name="Dick G.J."/>
        </authorList>
    </citation>
    <scope>NUCLEOTIDE SEQUENCE [LARGE SCALE GENOMIC DNA]</scope>
    <source>
        <strain evidence="4">SM23_42</strain>
    </source>
</reference>
<organism evidence="4 5">
    <name type="scientific">candidate division WOR_3 bacterium SM23_42</name>
    <dbReference type="NCBI Taxonomy" id="1703779"/>
    <lineage>
        <taxon>Bacteria</taxon>
        <taxon>Bacteria division WOR-3</taxon>
    </lineage>
</organism>
<name>A0A0S8FQL3_UNCW3</name>
<evidence type="ECO:0000313" key="5">
    <source>
        <dbReference type="Proteomes" id="UP000051373"/>
    </source>
</evidence>
<dbReference type="GO" id="GO:0036218">
    <property type="term" value="F:dTTP diphosphatase activity"/>
    <property type="evidence" value="ECO:0007669"/>
    <property type="project" value="RHEA"/>
</dbReference>
<dbReference type="PATRIC" id="fig|1703779.3.peg.738"/>
<keyword evidence="3" id="KW-0546">Nucleotide metabolism</keyword>
<proteinExistence type="inferred from homology"/>